<reference evidence="3 4" key="1">
    <citation type="submission" date="2017-12" db="EMBL/GenBank/DDBJ databases">
        <title>High-resolution comparative analysis of great ape genomes.</title>
        <authorList>
            <person name="Pollen A."/>
            <person name="Hastie A."/>
            <person name="Hormozdiari F."/>
            <person name="Dougherty M."/>
            <person name="Liu R."/>
            <person name="Chaisson M."/>
            <person name="Hoppe E."/>
            <person name="Hill C."/>
            <person name="Pang A."/>
            <person name="Hillier L."/>
            <person name="Baker C."/>
            <person name="Armstrong J."/>
            <person name="Shendure J."/>
            <person name="Paten B."/>
            <person name="Wilson R."/>
            <person name="Chao H."/>
            <person name="Schneider V."/>
            <person name="Ventura M."/>
            <person name="Kronenberg Z."/>
            <person name="Murali S."/>
            <person name="Gordon D."/>
            <person name="Cantsilieris S."/>
            <person name="Munson K."/>
            <person name="Nelson B."/>
            <person name="Raja A."/>
            <person name="Underwood J."/>
            <person name="Diekhans M."/>
            <person name="Fiddes I."/>
            <person name="Haussler D."/>
            <person name="Eichler E."/>
        </authorList>
    </citation>
    <scope>NUCLEOTIDE SEQUENCE [LARGE SCALE GENOMIC DNA]</scope>
    <source>
        <strain evidence="3">Yerkes chimp pedigree #C0471</strain>
    </source>
</reference>
<evidence type="ECO:0000313" key="4">
    <source>
        <dbReference type="Proteomes" id="UP000236370"/>
    </source>
</evidence>
<feature type="region of interest" description="Disordered" evidence="1">
    <location>
        <begin position="22"/>
        <end position="64"/>
    </location>
</feature>
<sequence length="225" mass="24741">SAGHPSPRTQWVPSTSWDLICLQPQPQSPAPGGPQPRIYTCPLSSSASPERYGGSSGRPPSRACWWRGPAPRGLEIKSGENAANIASELARHTRGSIYAGDVSSSVKLMEQLLDILDAQLQALRPIERESAGKNYNKMHKRERTCKDYIKAVVETVDNLLRPEALESWKDMNATEQVHTATMLLDVLEEGAFLLADNVREPARFLAAKENVVLEVTVLNTEGQVQ</sequence>
<dbReference type="AlphaFoldDB" id="A0A2J8LUR6"/>
<name>A0A2J8LUR6_PANTR</name>
<feature type="non-terminal residue" evidence="3">
    <location>
        <position position="1"/>
    </location>
</feature>
<gene>
    <name evidence="3" type="ORF">CK820_G0026304</name>
</gene>
<dbReference type="EMBL" id="NBAG03000278">
    <property type="protein sequence ID" value="PNI51001.1"/>
    <property type="molecule type" value="Genomic_DNA"/>
</dbReference>
<evidence type="ECO:0000259" key="2">
    <source>
        <dbReference type="Pfam" id="PF16489"/>
    </source>
</evidence>
<feature type="domain" description="AGRL2-4 GAIN subdomain A" evidence="2">
    <location>
        <begin position="77"/>
        <end position="195"/>
    </location>
</feature>
<evidence type="ECO:0000313" key="3">
    <source>
        <dbReference type="EMBL" id="PNI51001.1"/>
    </source>
</evidence>
<protein>
    <submittedName>
        <fullName evidence="3">ADGRL1 isoform 6</fullName>
    </submittedName>
</protein>
<dbReference type="Pfam" id="PF16489">
    <property type="entry name" value="GAIN"/>
    <property type="match status" value="1"/>
</dbReference>
<dbReference type="Proteomes" id="UP000236370">
    <property type="component" value="Unassembled WGS sequence"/>
</dbReference>
<dbReference type="InterPro" id="IPR032471">
    <property type="entry name" value="AGRL2-4_GAIN_subdom_A"/>
</dbReference>
<feature type="non-terminal residue" evidence="3">
    <location>
        <position position="225"/>
    </location>
</feature>
<dbReference type="Gene3D" id="2.60.220.50">
    <property type="match status" value="1"/>
</dbReference>
<accession>A0A2J8LUR6</accession>
<dbReference type="Gene3D" id="1.25.40.610">
    <property type="match status" value="1"/>
</dbReference>
<organism evidence="3 4">
    <name type="scientific">Pan troglodytes</name>
    <name type="common">Chimpanzee</name>
    <dbReference type="NCBI Taxonomy" id="9598"/>
    <lineage>
        <taxon>Eukaryota</taxon>
        <taxon>Metazoa</taxon>
        <taxon>Chordata</taxon>
        <taxon>Craniata</taxon>
        <taxon>Vertebrata</taxon>
        <taxon>Euteleostomi</taxon>
        <taxon>Mammalia</taxon>
        <taxon>Eutheria</taxon>
        <taxon>Euarchontoglires</taxon>
        <taxon>Primates</taxon>
        <taxon>Haplorrhini</taxon>
        <taxon>Catarrhini</taxon>
        <taxon>Hominidae</taxon>
        <taxon>Pan</taxon>
    </lineage>
</organism>
<comment type="caution">
    <text evidence="3">The sequence shown here is derived from an EMBL/GenBank/DDBJ whole genome shotgun (WGS) entry which is preliminary data.</text>
</comment>
<proteinExistence type="predicted"/>
<dbReference type="FunFam" id="1.25.40.610:FF:000001">
    <property type="entry name" value="Adhesion G protein-coupled receptor L2"/>
    <property type="match status" value="1"/>
</dbReference>
<dbReference type="InterPro" id="IPR046338">
    <property type="entry name" value="GAIN_dom_sf"/>
</dbReference>
<dbReference type="SMR" id="A0A2J8LUR6"/>
<evidence type="ECO:0000256" key="1">
    <source>
        <dbReference type="SAM" id="MobiDB-lite"/>
    </source>
</evidence>